<gene>
    <name evidence="1" type="ORF">HAX54_049986</name>
</gene>
<proteinExistence type="predicted"/>
<evidence type="ECO:0000313" key="1">
    <source>
        <dbReference type="EMBL" id="MCE3051498.1"/>
    </source>
</evidence>
<name>A0ABS8WPV5_DATST</name>
<accession>A0ABS8WPV5</accession>
<comment type="caution">
    <text evidence="1">The sequence shown here is derived from an EMBL/GenBank/DDBJ whole genome shotgun (WGS) entry which is preliminary data.</text>
</comment>
<dbReference type="Proteomes" id="UP000823775">
    <property type="component" value="Unassembled WGS sequence"/>
</dbReference>
<protein>
    <submittedName>
        <fullName evidence="1">Uncharacterized protein</fullName>
    </submittedName>
</protein>
<reference evidence="1 2" key="1">
    <citation type="journal article" date="2021" name="BMC Genomics">
        <title>Datura genome reveals duplications of psychoactive alkaloid biosynthetic genes and high mutation rate following tissue culture.</title>
        <authorList>
            <person name="Rajewski A."/>
            <person name="Carter-House D."/>
            <person name="Stajich J."/>
            <person name="Litt A."/>
        </authorList>
    </citation>
    <scope>NUCLEOTIDE SEQUENCE [LARGE SCALE GENOMIC DNA]</scope>
    <source>
        <strain evidence="1">AR-01</strain>
    </source>
</reference>
<dbReference type="EMBL" id="JACEIK010008654">
    <property type="protein sequence ID" value="MCE3051498.1"/>
    <property type="molecule type" value="Genomic_DNA"/>
</dbReference>
<organism evidence="1 2">
    <name type="scientific">Datura stramonium</name>
    <name type="common">Jimsonweed</name>
    <name type="synonym">Common thornapple</name>
    <dbReference type="NCBI Taxonomy" id="4076"/>
    <lineage>
        <taxon>Eukaryota</taxon>
        <taxon>Viridiplantae</taxon>
        <taxon>Streptophyta</taxon>
        <taxon>Embryophyta</taxon>
        <taxon>Tracheophyta</taxon>
        <taxon>Spermatophyta</taxon>
        <taxon>Magnoliopsida</taxon>
        <taxon>eudicotyledons</taxon>
        <taxon>Gunneridae</taxon>
        <taxon>Pentapetalae</taxon>
        <taxon>asterids</taxon>
        <taxon>lamiids</taxon>
        <taxon>Solanales</taxon>
        <taxon>Solanaceae</taxon>
        <taxon>Solanoideae</taxon>
        <taxon>Datureae</taxon>
        <taxon>Datura</taxon>
    </lineage>
</organism>
<sequence>MGRHSLDGPSSLPSHLDHRDIMRLNMRQSIVRLTAVILVVKTKIPRAMVRRPPEGPSGTMSMVMGSRSSFFDHFLLYQIEAFVNESFFNDGDGHRKNQGHLGETMGMR</sequence>
<evidence type="ECO:0000313" key="2">
    <source>
        <dbReference type="Proteomes" id="UP000823775"/>
    </source>
</evidence>
<keyword evidence="2" id="KW-1185">Reference proteome</keyword>